<feature type="transmembrane region" description="Helical" evidence="1">
    <location>
        <begin position="20"/>
        <end position="44"/>
    </location>
</feature>
<name>I4BDV9_MYCCN</name>
<keyword evidence="1" id="KW-0812">Transmembrane</keyword>
<keyword evidence="1" id="KW-1133">Transmembrane helix</keyword>
<gene>
    <name evidence="2" type="ordered locus">Mycch_0648</name>
</gene>
<dbReference type="Proteomes" id="UP000006057">
    <property type="component" value="Chromosome"/>
</dbReference>
<dbReference type="PATRIC" id="fig|710421.3.peg.645"/>
<dbReference type="eggNOG" id="ENOG5033G3V">
    <property type="taxonomic scope" value="Bacteria"/>
</dbReference>
<accession>I4BDV9</accession>
<sequence>MCGRVPDDLLKFVSGPPGYSWWWLWLGCVLVVLVIAWYTVLLVATMPSQKLRGIPAIRSLHSRVLRYRFARTAREITRRHRHEELSRVQASAALSRTLRSFLHQATGRRVQYMQLRAFADTELASAATVLEALGEAQFDDTSTADVDRLGARTEELIRSWS</sequence>
<proteinExistence type="predicted"/>
<evidence type="ECO:0000313" key="2">
    <source>
        <dbReference type="EMBL" id="AFM15466.1"/>
    </source>
</evidence>
<dbReference type="PROSITE" id="PS51257">
    <property type="entry name" value="PROKAR_LIPOPROTEIN"/>
    <property type="match status" value="1"/>
</dbReference>
<organism evidence="2 3">
    <name type="scientific">Mycolicibacterium chubuense (strain NBB4)</name>
    <name type="common">Mycobacterium chubuense</name>
    <dbReference type="NCBI Taxonomy" id="710421"/>
    <lineage>
        <taxon>Bacteria</taxon>
        <taxon>Bacillati</taxon>
        <taxon>Actinomycetota</taxon>
        <taxon>Actinomycetes</taxon>
        <taxon>Mycobacteriales</taxon>
        <taxon>Mycobacteriaceae</taxon>
        <taxon>Mycolicibacterium</taxon>
    </lineage>
</organism>
<dbReference type="EMBL" id="CP003053">
    <property type="protein sequence ID" value="AFM15466.1"/>
    <property type="molecule type" value="Genomic_DNA"/>
</dbReference>
<protein>
    <submittedName>
        <fullName evidence="2">Uncharacterized protein</fullName>
    </submittedName>
</protein>
<dbReference type="HOGENOM" id="CLU_135591_1_0_11"/>
<keyword evidence="3" id="KW-1185">Reference proteome</keyword>
<evidence type="ECO:0000313" key="3">
    <source>
        <dbReference type="Proteomes" id="UP000006057"/>
    </source>
</evidence>
<dbReference type="KEGG" id="mcb:Mycch_0648"/>
<keyword evidence="1" id="KW-0472">Membrane</keyword>
<reference evidence="2 3" key="1">
    <citation type="submission" date="2012-06" db="EMBL/GenBank/DDBJ databases">
        <title>Complete sequence of chromosome of Mycobacterium chubuense NBB4.</title>
        <authorList>
            <consortium name="US DOE Joint Genome Institute"/>
            <person name="Lucas S."/>
            <person name="Han J."/>
            <person name="Lapidus A."/>
            <person name="Cheng J.-F."/>
            <person name="Goodwin L."/>
            <person name="Pitluck S."/>
            <person name="Peters L."/>
            <person name="Mikhailova N."/>
            <person name="Teshima H."/>
            <person name="Detter J.C."/>
            <person name="Han C."/>
            <person name="Tapia R."/>
            <person name="Land M."/>
            <person name="Hauser L."/>
            <person name="Kyrpides N."/>
            <person name="Ivanova N."/>
            <person name="Pagani I."/>
            <person name="Mattes T."/>
            <person name="Holmes A."/>
            <person name="Rutledge P."/>
            <person name="Paulsen I."/>
            <person name="Coleman N."/>
            <person name="Woyke T."/>
        </authorList>
    </citation>
    <scope>NUCLEOTIDE SEQUENCE [LARGE SCALE GENOMIC DNA]</scope>
    <source>
        <strain evidence="2 3">NBB4</strain>
    </source>
</reference>
<dbReference type="AlphaFoldDB" id="I4BDV9"/>
<evidence type="ECO:0000256" key="1">
    <source>
        <dbReference type="SAM" id="Phobius"/>
    </source>
</evidence>
<dbReference type="STRING" id="710421.Mycch_0648"/>